<dbReference type="SUPFAM" id="SSF47413">
    <property type="entry name" value="lambda repressor-like DNA-binding domains"/>
    <property type="match status" value="1"/>
</dbReference>
<dbReference type="InterPro" id="IPR001387">
    <property type="entry name" value="Cro/C1-type_HTH"/>
</dbReference>
<feature type="compositionally biased region" description="Polar residues" evidence="1">
    <location>
        <begin position="39"/>
        <end position="50"/>
    </location>
</feature>
<keyword evidence="2" id="KW-0812">Transmembrane</keyword>
<dbReference type="AlphaFoldDB" id="A0A1H3G5F4"/>
<dbReference type="RefSeq" id="WP_090412865.1">
    <property type="nucleotide sequence ID" value="NZ_FNOY01000014.1"/>
</dbReference>
<keyword evidence="2" id="KW-1133">Transmembrane helix</keyword>
<evidence type="ECO:0000256" key="2">
    <source>
        <dbReference type="SAM" id="Phobius"/>
    </source>
</evidence>
<protein>
    <submittedName>
        <fullName evidence="4">Cytoskeleton protein RodZ</fullName>
    </submittedName>
</protein>
<dbReference type="InterPro" id="IPR025194">
    <property type="entry name" value="RodZ-like_C"/>
</dbReference>
<dbReference type="EMBL" id="FNOY01000014">
    <property type="protein sequence ID" value="SDX98267.1"/>
    <property type="molecule type" value="Genomic_DNA"/>
</dbReference>
<feature type="domain" description="Cytoskeleton protein RodZ-like C-terminal" evidence="3">
    <location>
        <begin position="278"/>
        <end position="350"/>
    </location>
</feature>
<organism evidence="4 5">
    <name type="scientific">Nitrosomonas halophila</name>
    <dbReference type="NCBI Taxonomy" id="44576"/>
    <lineage>
        <taxon>Bacteria</taxon>
        <taxon>Pseudomonadati</taxon>
        <taxon>Pseudomonadota</taxon>
        <taxon>Betaproteobacteria</taxon>
        <taxon>Nitrosomonadales</taxon>
        <taxon>Nitrosomonadaceae</taxon>
        <taxon>Nitrosomonas</taxon>
    </lineage>
</organism>
<dbReference type="PANTHER" id="PTHR34475:SF1">
    <property type="entry name" value="CYTOSKELETON PROTEIN RODZ"/>
    <property type="match status" value="1"/>
</dbReference>
<keyword evidence="2" id="KW-0472">Membrane</keyword>
<feature type="transmembrane region" description="Helical" evidence="2">
    <location>
        <begin position="172"/>
        <end position="190"/>
    </location>
</feature>
<evidence type="ECO:0000256" key="1">
    <source>
        <dbReference type="SAM" id="MobiDB-lite"/>
    </source>
</evidence>
<dbReference type="GO" id="GO:0003677">
    <property type="term" value="F:DNA binding"/>
    <property type="evidence" value="ECO:0007669"/>
    <property type="project" value="InterPro"/>
</dbReference>
<dbReference type="InterPro" id="IPR010982">
    <property type="entry name" value="Lambda_DNA-bd_dom_sf"/>
</dbReference>
<gene>
    <name evidence="4" type="ORF">SAMN05421881_101417</name>
</gene>
<dbReference type="Proteomes" id="UP000198640">
    <property type="component" value="Unassembled WGS sequence"/>
</dbReference>
<dbReference type="PANTHER" id="PTHR34475">
    <property type="match status" value="1"/>
</dbReference>
<dbReference type="OrthoDB" id="8561330at2"/>
<dbReference type="Pfam" id="PF13413">
    <property type="entry name" value="HTH_25"/>
    <property type="match status" value="1"/>
</dbReference>
<feature type="region of interest" description="Disordered" evidence="1">
    <location>
        <begin position="1"/>
        <end position="63"/>
    </location>
</feature>
<dbReference type="InterPro" id="IPR050400">
    <property type="entry name" value="Bact_Cytoskel_RodZ"/>
</dbReference>
<name>A0A1H3G5F4_9PROT</name>
<dbReference type="CDD" id="cd00093">
    <property type="entry name" value="HTH_XRE"/>
    <property type="match status" value="1"/>
</dbReference>
<evidence type="ECO:0000313" key="4">
    <source>
        <dbReference type="EMBL" id="SDX98267.1"/>
    </source>
</evidence>
<keyword evidence="5" id="KW-1185">Reference proteome</keyword>
<sequence>MNDTDGKNKSKTAQQPEEVLAAAQPENSGQPENQADVPSRQTETHASLSQAAPAGQTADVETTNGVANVGRILREERTRRGLSIGEIARRLRLTEQQVESIEAEDFAKLPSTTFLRGYVRNYANLLQLDNVKQLLAALPQFTPANSHSNEILAQRFKSIEPVFNRRNRGRPGLLYTVALLVAGLLVYGLYQNDKVEQAPSSLLEGFDAAELISPQSGIGQTAIDLSLPMAPSSPVEYSDRPPVVAQQAPTVTAALPQSSAADASVAEVPDDGMKSLHFAFSRDSWVKIKDSDGKVILEKTHARGTERMITGKPPLYLVIGNAHGVALTYNGRTVDLAPYTRGNDDVARFSLE</sequence>
<evidence type="ECO:0000259" key="3">
    <source>
        <dbReference type="Pfam" id="PF13464"/>
    </source>
</evidence>
<reference evidence="4 5" key="1">
    <citation type="submission" date="2016-10" db="EMBL/GenBank/DDBJ databases">
        <authorList>
            <person name="de Groot N.N."/>
        </authorList>
    </citation>
    <scope>NUCLEOTIDE SEQUENCE [LARGE SCALE GENOMIC DNA]</scope>
    <source>
        <strain evidence="4 5">Nm1</strain>
    </source>
</reference>
<evidence type="ECO:0000313" key="5">
    <source>
        <dbReference type="Proteomes" id="UP000198640"/>
    </source>
</evidence>
<accession>A0A1H3G5F4</accession>
<proteinExistence type="predicted"/>
<dbReference type="STRING" id="44576.SAMN05421881_101417"/>
<dbReference type="Gene3D" id="1.10.260.40">
    <property type="entry name" value="lambda repressor-like DNA-binding domains"/>
    <property type="match status" value="1"/>
</dbReference>
<dbReference type="Pfam" id="PF13464">
    <property type="entry name" value="RodZ_C"/>
    <property type="match status" value="1"/>
</dbReference>